<dbReference type="Pfam" id="PF13715">
    <property type="entry name" value="CarbopepD_reg_2"/>
    <property type="match status" value="1"/>
</dbReference>
<dbReference type="Gene3D" id="2.170.130.10">
    <property type="entry name" value="TonB-dependent receptor, plug domain"/>
    <property type="match status" value="1"/>
</dbReference>
<keyword evidence="2" id="KW-1134">Transmembrane beta strand</keyword>
<dbReference type="FunFam" id="2.170.130.10:FF:000003">
    <property type="entry name" value="SusC/RagA family TonB-linked outer membrane protein"/>
    <property type="match status" value="1"/>
</dbReference>
<dbReference type="GO" id="GO:0009279">
    <property type="term" value="C:cell outer membrane"/>
    <property type="evidence" value="ECO:0007669"/>
    <property type="project" value="UniProtKB-SubCell"/>
</dbReference>
<feature type="domain" description="TonB-dependent receptor plug" evidence="3">
    <location>
        <begin position="115"/>
        <end position="222"/>
    </location>
</feature>
<organism evidence="4 5">
    <name type="scientific">Rhodocytophaga rosea</name>
    <dbReference type="NCBI Taxonomy" id="2704465"/>
    <lineage>
        <taxon>Bacteria</taxon>
        <taxon>Pseudomonadati</taxon>
        <taxon>Bacteroidota</taxon>
        <taxon>Cytophagia</taxon>
        <taxon>Cytophagales</taxon>
        <taxon>Rhodocytophagaceae</taxon>
        <taxon>Rhodocytophaga</taxon>
    </lineage>
</organism>
<dbReference type="KEGG" id="rhoz:GXP67_13780"/>
<keyword evidence="4" id="KW-0675">Receptor</keyword>
<evidence type="ECO:0000256" key="1">
    <source>
        <dbReference type="ARBA" id="ARBA00022729"/>
    </source>
</evidence>
<dbReference type="InterPro" id="IPR018247">
    <property type="entry name" value="EF_Hand_1_Ca_BS"/>
</dbReference>
<dbReference type="Proteomes" id="UP000480178">
    <property type="component" value="Chromosome"/>
</dbReference>
<dbReference type="EMBL" id="CP048222">
    <property type="protein sequence ID" value="QHT72019.1"/>
    <property type="molecule type" value="Genomic_DNA"/>
</dbReference>
<dbReference type="FunFam" id="2.60.40.1120:FF:000003">
    <property type="entry name" value="Outer membrane protein Omp121"/>
    <property type="match status" value="1"/>
</dbReference>
<keyword evidence="5" id="KW-1185">Reference proteome</keyword>
<dbReference type="InterPro" id="IPR023997">
    <property type="entry name" value="TonB-dep_OMP_SusC/RagA_CS"/>
</dbReference>
<sequence length="1051" mass="116902">MQQVSRVSLEKIALQRTRSLFADVTITGTVVDDQNSGLPGVNVIIKGTTTGTTTDADGKYTLTAPDGNGTLVFSFIGYATQEVPINNRTSINITMADDIQSLEEVVVVGYGEQKKVTVTGSVATVKGAELQKSPSVNISNSIAGRMPGVIATNRSGEPGYDGSTIRIRGSNTLGNNNALIVIDGVPAREGGLERLNPADIESISVLKDAAAAIYGSRAANGVILVTTKRGKTGKPELSYTFNQGWAQPTIIPKMATAAQYAQMVNEIDLYNLPSQYWSAASEAFKTNGTFTRPDNGAVTNATFKPDDMQKFRDGSNQWTHPNTDWFDAALKPWSPQSRHNLQLNGGSENVKYLASIGYQNQDAFYRNSATGYKQFDLRLNLDATVNKYITTSLGVVGRQENREFPTRSAGTIFRMLMRGYPYRPAYWPNGLPGPDIENGEQPVLITTSQSGYDKDTRYYLQSNGTINISIPWVQGLKVSGTAALDKYIQQTKRFEIPWYIYSWDNKTLEADGVTPKLQKVQRGPSQAQMNQGSGDQINALLTGIISYDRTFAEQHAITLLAGINRETSNRQFFNASRRFFPSTAIDQLFAGGDREKDNSGSAWERARLSYFGRVGYNFKEKYIAEFLWRYDGSYMFPENTRYGFFPGITAGWRISEEAFFKNNIRFISNLKLRGSWGQLGNDYVEFEGALREYDYLATYAYNTYPIGGQLAKTLRENGVPNTALTWEVANNAGLGLDGQMLDGKIFFELDVFENNRSNILWRRSASIPQTTGMTLPAENIGKVKNRGFEFNIGYNDQVGDFSYNVSVNGGYAKNKIIFWDETPGAPEYQRSTGKPINTGNFYEYDGIFATQADIDANTLDYSGVGASTLRPGDMKFKDINGDGKLNGDDMVRRNKNSQPTFQGGLNIGARYKNFDLSVLFQGAAGGEIYLQTESGTIGNFLAWSYENRWTVDNPSTEHPRTVDRNNQYFSNNNTYWLKNTDYIRLKNLEIGYTLPVTLGQKVGLNYLRVYVNGLNLLTWDKTDIFDPESLNGNVQYYPQSRIINTGISLTF</sequence>
<keyword evidence="2" id="KW-0812">Transmembrane</keyword>
<evidence type="ECO:0000256" key="2">
    <source>
        <dbReference type="PROSITE-ProRule" id="PRU01360"/>
    </source>
</evidence>
<dbReference type="NCBIfam" id="TIGR04056">
    <property type="entry name" value="OMP_RagA_SusC"/>
    <property type="match status" value="1"/>
</dbReference>
<name>A0A6C0GUV5_9BACT</name>
<dbReference type="GO" id="GO:0015344">
    <property type="term" value="F:siderophore uptake transmembrane transporter activity"/>
    <property type="evidence" value="ECO:0007669"/>
    <property type="project" value="TreeGrafter"/>
</dbReference>
<keyword evidence="2" id="KW-0998">Cell outer membrane</keyword>
<keyword evidence="1" id="KW-0732">Signal</keyword>
<dbReference type="PANTHER" id="PTHR30069">
    <property type="entry name" value="TONB-DEPENDENT OUTER MEMBRANE RECEPTOR"/>
    <property type="match status" value="1"/>
</dbReference>
<comment type="similarity">
    <text evidence="2">Belongs to the TonB-dependent receptor family.</text>
</comment>
<dbReference type="InterPro" id="IPR039426">
    <property type="entry name" value="TonB-dep_rcpt-like"/>
</dbReference>
<dbReference type="PROSITE" id="PS52016">
    <property type="entry name" value="TONB_DEPENDENT_REC_3"/>
    <property type="match status" value="1"/>
</dbReference>
<dbReference type="InterPro" id="IPR037066">
    <property type="entry name" value="Plug_dom_sf"/>
</dbReference>
<dbReference type="Pfam" id="PF07715">
    <property type="entry name" value="Plug"/>
    <property type="match status" value="1"/>
</dbReference>
<dbReference type="GO" id="GO:0044718">
    <property type="term" value="P:siderophore transmembrane transport"/>
    <property type="evidence" value="ECO:0007669"/>
    <property type="project" value="TreeGrafter"/>
</dbReference>
<proteinExistence type="inferred from homology"/>
<evidence type="ECO:0000259" key="3">
    <source>
        <dbReference type="Pfam" id="PF07715"/>
    </source>
</evidence>
<dbReference type="PROSITE" id="PS00018">
    <property type="entry name" value="EF_HAND_1"/>
    <property type="match status" value="1"/>
</dbReference>
<dbReference type="InterPro" id="IPR012910">
    <property type="entry name" value="Plug_dom"/>
</dbReference>
<dbReference type="SUPFAM" id="SSF56935">
    <property type="entry name" value="Porins"/>
    <property type="match status" value="1"/>
</dbReference>
<evidence type="ECO:0000313" key="4">
    <source>
        <dbReference type="EMBL" id="QHT72019.1"/>
    </source>
</evidence>
<dbReference type="InterPro" id="IPR008969">
    <property type="entry name" value="CarboxyPept-like_regulatory"/>
</dbReference>
<dbReference type="Gene3D" id="2.60.40.1120">
    <property type="entry name" value="Carboxypeptidase-like, regulatory domain"/>
    <property type="match status" value="1"/>
</dbReference>
<comment type="subcellular location">
    <subcellularLocation>
        <location evidence="2">Cell outer membrane</location>
        <topology evidence="2">Multi-pass membrane protein</topology>
    </subcellularLocation>
</comment>
<reference evidence="4 5" key="1">
    <citation type="submission" date="2020-01" db="EMBL/GenBank/DDBJ databases">
        <authorList>
            <person name="Kim M.K."/>
        </authorList>
    </citation>
    <scope>NUCLEOTIDE SEQUENCE [LARGE SCALE GENOMIC DNA]</scope>
    <source>
        <strain evidence="4 5">172606-1</strain>
    </source>
</reference>
<keyword evidence="2" id="KW-0472">Membrane</keyword>
<dbReference type="InterPro" id="IPR023996">
    <property type="entry name" value="TonB-dep_OMP_SusC/RagA"/>
</dbReference>
<dbReference type="AlphaFoldDB" id="A0A6C0GUV5"/>
<dbReference type="NCBIfam" id="TIGR04057">
    <property type="entry name" value="SusC_RagA_signa"/>
    <property type="match status" value="1"/>
</dbReference>
<dbReference type="PANTHER" id="PTHR30069:SF29">
    <property type="entry name" value="HEMOGLOBIN AND HEMOGLOBIN-HAPTOGLOBIN-BINDING PROTEIN 1-RELATED"/>
    <property type="match status" value="1"/>
</dbReference>
<dbReference type="SUPFAM" id="SSF49464">
    <property type="entry name" value="Carboxypeptidase regulatory domain-like"/>
    <property type="match status" value="1"/>
</dbReference>
<evidence type="ECO:0000313" key="5">
    <source>
        <dbReference type="Proteomes" id="UP000480178"/>
    </source>
</evidence>
<keyword evidence="2" id="KW-0813">Transport</keyword>
<accession>A0A6C0GUV5</accession>
<protein>
    <submittedName>
        <fullName evidence="4">TonB-dependent receptor</fullName>
    </submittedName>
</protein>
<gene>
    <name evidence="4" type="ORF">GXP67_13780</name>
</gene>